<proteinExistence type="predicted"/>
<accession>A0A124GNQ5</accession>
<comment type="caution">
    <text evidence="1">The sequence shown here is derived from an EMBL/GenBank/DDBJ whole genome shotgun (WGS) entry which is preliminary data.</text>
</comment>
<evidence type="ECO:0000313" key="1">
    <source>
        <dbReference type="EMBL" id="KUM49552.1"/>
    </source>
</evidence>
<protein>
    <submittedName>
        <fullName evidence="1">Uncharacterized protein</fullName>
    </submittedName>
</protein>
<reference evidence="1" key="1">
    <citation type="journal article" date="2015" name="Genome Biol. Evol.">
        <title>Organellar Genomes of White Spruce (Picea glauca): Assembly and Annotation.</title>
        <authorList>
            <person name="Jackman S.D."/>
            <person name="Warren R.L."/>
            <person name="Gibb E.A."/>
            <person name="Vandervalk B.P."/>
            <person name="Mohamadi H."/>
            <person name="Chu J."/>
            <person name="Raymond A."/>
            <person name="Pleasance S."/>
            <person name="Coope R."/>
            <person name="Wildung M.R."/>
            <person name="Ritland C.E."/>
            <person name="Bousquet J."/>
            <person name="Jones S.J."/>
            <person name="Bohlmann J."/>
            <person name="Birol I."/>
        </authorList>
    </citation>
    <scope>NUCLEOTIDE SEQUENCE [LARGE SCALE GENOMIC DNA]</scope>
    <source>
        <tissue evidence="1">Flushing bud</tissue>
    </source>
</reference>
<sequence>MPERVYLVLNLVLPLPSPLLKLKLNQLAPLVLLGSNLAFA</sequence>
<name>A0A124GNQ5_PICGL</name>
<dbReference type="AlphaFoldDB" id="A0A124GNQ5"/>
<gene>
    <name evidence="1" type="ORF">ABT39_MTgene2777</name>
</gene>
<geneLocation type="mitochondrion" evidence="1"/>
<keyword evidence="1" id="KW-0496">Mitochondrion</keyword>
<dbReference type="EMBL" id="LKAM01000002">
    <property type="protein sequence ID" value="KUM49552.1"/>
    <property type="molecule type" value="Genomic_DNA"/>
</dbReference>
<organism evidence="1">
    <name type="scientific">Picea glauca</name>
    <name type="common">White spruce</name>
    <name type="synonym">Pinus glauca</name>
    <dbReference type="NCBI Taxonomy" id="3330"/>
    <lineage>
        <taxon>Eukaryota</taxon>
        <taxon>Viridiplantae</taxon>
        <taxon>Streptophyta</taxon>
        <taxon>Embryophyta</taxon>
        <taxon>Tracheophyta</taxon>
        <taxon>Spermatophyta</taxon>
        <taxon>Pinopsida</taxon>
        <taxon>Pinidae</taxon>
        <taxon>Conifers I</taxon>
        <taxon>Pinales</taxon>
        <taxon>Pinaceae</taxon>
        <taxon>Picea</taxon>
    </lineage>
</organism>